<proteinExistence type="predicted"/>
<evidence type="ECO:0000313" key="1">
    <source>
        <dbReference type="EMBL" id="RBP96470.1"/>
    </source>
</evidence>
<accession>A0A366K450</accession>
<sequence length="37" mass="4252">MAMERKIQWLITEGPPWSFHEDVNSVAHQQMGAIEPS</sequence>
<gene>
    <name evidence="1" type="ORF">DFO70_101279</name>
</gene>
<evidence type="ECO:0000313" key="2">
    <source>
        <dbReference type="Proteomes" id="UP000252731"/>
    </source>
</evidence>
<dbReference type="AlphaFoldDB" id="A0A366K450"/>
<protein>
    <submittedName>
        <fullName evidence="1">Uncharacterized protein</fullName>
    </submittedName>
</protein>
<keyword evidence="2" id="KW-1185">Reference proteome</keyword>
<dbReference type="Proteomes" id="UP000252731">
    <property type="component" value="Unassembled WGS sequence"/>
</dbReference>
<reference evidence="1 2" key="1">
    <citation type="submission" date="2018-06" db="EMBL/GenBank/DDBJ databases">
        <title>Freshwater and sediment microbial communities from various areas in North America, analyzing microbe dynamics in response to fracking.</title>
        <authorList>
            <person name="Lamendella R."/>
        </authorList>
    </citation>
    <scope>NUCLEOTIDE SEQUENCE [LARGE SCALE GENOMIC DNA]</scope>
    <source>
        <strain evidence="1 2">14_TX</strain>
    </source>
</reference>
<comment type="caution">
    <text evidence="1">The sequence shown here is derived from an EMBL/GenBank/DDBJ whole genome shotgun (WGS) entry which is preliminary data.</text>
</comment>
<dbReference type="EMBL" id="QNSF01000001">
    <property type="protein sequence ID" value="RBP96470.1"/>
    <property type="molecule type" value="Genomic_DNA"/>
</dbReference>
<name>A0A366K450_CYTFI</name>
<organism evidence="1 2">
    <name type="scientific">Cytobacillus firmus</name>
    <name type="common">Bacillus firmus</name>
    <dbReference type="NCBI Taxonomy" id="1399"/>
    <lineage>
        <taxon>Bacteria</taxon>
        <taxon>Bacillati</taxon>
        <taxon>Bacillota</taxon>
        <taxon>Bacilli</taxon>
        <taxon>Bacillales</taxon>
        <taxon>Bacillaceae</taxon>
        <taxon>Cytobacillus</taxon>
    </lineage>
</organism>